<accession>A0A369M418</accession>
<sequence>MRQGSAPNFCPPVEEGVTLEFVDERGDAVTLEFLGLVLHGERRYGFFFPVSEDEPVGSSGEVVLLEVTELDEDGQPSAFELVEDEGVASEVYADFRQATKDLYDFAD</sequence>
<dbReference type="RefSeq" id="WP_114568508.1">
    <property type="nucleotide sequence ID" value="NZ_CABMMS010000002.1"/>
</dbReference>
<keyword evidence="2" id="KW-1185">Reference proteome</keyword>
<reference evidence="1 2" key="1">
    <citation type="journal article" date="2018" name="Elife">
        <title>Discovery and characterization of a prevalent human gut bacterial enzyme sufficient for the inactivation of a family of plant toxins.</title>
        <authorList>
            <person name="Koppel N."/>
            <person name="Bisanz J.E."/>
            <person name="Pandelia M.E."/>
            <person name="Turnbaugh P.J."/>
            <person name="Balskus E.P."/>
        </authorList>
    </citation>
    <scope>NUCLEOTIDE SEQUENCE [LARGE SCALE GENOMIC DNA]</scope>
    <source>
        <strain evidence="1 2">3C</strain>
    </source>
</reference>
<dbReference type="InterPro" id="IPR009711">
    <property type="entry name" value="UPF0473"/>
</dbReference>
<dbReference type="EMBL" id="PPTS01000002">
    <property type="protein sequence ID" value="RDB66483.1"/>
    <property type="molecule type" value="Genomic_DNA"/>
</dbReference>
<evidence type="ECO:0000313" key="1">
    <source>
        <dbReference type="EMBL" id="RDB66483.1"/>
    </source>
</evidence>
<gene>
    <name evidence="1" type="ORF">C1877_04715</name>
</gene>
<name>A0A369M418_9ACTN</name>
<proteinExistence type="predicted"/>
<dbReference type="AlphaFoldDB" id="A0A369M418"/>
<dbReference type="OrthoDB" id="3177098at2"/>
<dbReference type="Proteomes" id="UP000254000">
    <property type="component" value="Unassembled WGS sequence"/>
</dbReference>
<comment type="caution">
    <text evidence="1">The sequence shown here is derived from an EMBL/GenBank/DDBJ whole genome shotgun (WGS) entry which is preliminary data.</text>
</comment>
<protein>
    <submittedName>
        <fullName evidence="1">DUF1292 domain-containing protein</fullName>
    </submittedName>
</protein>
<evidence type="ECO:0000313" key="2">
    <source>
        <dbReference type="Proteomes" id="UP000254000"/>
    </source>
</evidence>
<organism evidence="1 2">
    <name type="scientific">Gordonibacter pamelaeae</name>
    <dbReference type="NCBI Taxonomy" id="471189"/>
    <lineage>
        <taxon>Bacteria</taxon>
        <taxon>Bacillati</taxon>
        <taxon>Actinomycetota</taxon>
        <taxon>Coriobacteriia</taxon>
        <taxon>Eggerthellales</taxon>
        <taxon>Eggerthellaceae</taxon>
        <taxon>Gordonibacter</taxon>
    </lineage>
</organism>
<dbReference type="Pfam" id="PF06949">
    <property type="entry name" value="DUF1292"/>
    <property type="match status" value="1"/>
</dbReference>
<dbReference type="GeneID" id="78359014"/>